<proteinExistence type="predicted"/>
<dbReference type="RefSeq" id="WP_060040368.1">
    <property type="nucleotide sequence ID" value="NZ_LPAD01000071.1"/>
</dbReference>
<feature type="transmembrane region" description="Helical" evidence="1">
    <location>
        <begin position="41"/>
        <end position="58"/>
    </location>
</feature>
<evidence type="ECO:0000256" key="1">
    <source>
        <dbReference type="SAM" id="Phobius"/>
    </source>
</evidence>
<protein>
    <recommendedName>
        <fullName evidence="5">Holin</fullName>
    </recommendedName>
</protein>
<sequence length="141" mass="14795">MPASLQLTRLLWTLLLLFWSAAAFAAQITFAHDLRDIPPAAIGISVLLAIIGGAAYTAQKIADPATVVKSVALEIVKDLLTSIVVGLCIFFLGSYFNWQSVVQAGLITLGGYSGSRILEPAVGGFVAWVSRMSSTTPGEGA</sequence>
<feature type="signal peptide" evidence="2">
    <location>
        <begin position="1"/>
        <end position="25"/>
    </location>
</feature>
<keyword evidence="1" id="KW-1133">Transmembrane helix</keyword>
<feature type="chain" id="PRO_5044892157" description="Holin" evidence="2">
    <location>
        <begin position="26"/>
        <end position="141"/>
    </location>
</feature>
<keyword evidence="1" id="KW-0812">Transmembrane</keyword>
<evidence type="ECO:0000256" key="2">
    <source>
        <dbReference type="SAM" id="SignalP"/>
    </source>
</evidence>
<dbReference type="EMBL" id="LPAD01000071">
    <property type="protein sequence ID" value="KVN83487.1"/>
    <property type="molecule type" value="Genomic_DNA"/>
</dbReference>
<feature type="transmembrane region" description="Helical" evidence="1">
    <location>
        <begin position="79"/>
        <end position="98"/>
    </location>
</feature>
<evidence type="ECO:0008006" key="5">
    <source>
        <dbReference type="Google" id="ProtNLM"/>
    </source>
</evidence>
<keyword evidence="2" id="KW-0732">Signal</keyword>
<organism evidence="3 4">
    <name type="scientific">Burkholderia ubonensis</name>
    <dbReference type="NCBI Taxonomy" id="101571"/>
    <lineage>
        <taxon>Bacteria</taxon>
        <taxon>Pseudomonadati</taxon>
        <taxon>Pseudomonadota</taxon>
        <taxon>Betaproteobacteria</taxon>
        <taxon>Burkholderiales</taxon>
        <taxon>Burkholderiaceae</taxon>
        <taxon>Burkholderia</taxon>
        <taxon>Burkholderia cepacia complex</taxon>
    </lineage>
</organism>
<dbReference type="Proteomes" id="UP000057910">
    <property type="component" value="Unassembled WGS sequence"/>
</dbReference>
<keyword evidence="1" id="KW-0472">Membrane</keyword>
<accession>A0ABD4E117</accession>
<dbReference type="AlphaFoldDB" id="A0ABD4E117"/>
<reference evidence="3 4" key="1">
    <citation type="submission" date="2015-11" db="EMBL/GenBank/DDBJ databases">
        <title>Expanding the genomic diversity of Burkholderia species for the development of highly accurate diagnostics.</title>
        <authorList>
            <person name="Sahl J."/>
            <person name="Keim P."/>
            <person name="Wagner D."/>
        </authorList>
    </citation>
    <scope>NUCLEOTIDE SEQUENCE [LARGE SCALE GENOMIC DNA]</scope>
    <source>
        <strain evidence="3 4">MSMB1585WGS</strain>
    </source>
</reference>
<comment type="caution">
    <text evidence="3">The sequence shown here is derived from an EMBL/GenBank/DDBJ whole genome shotgun (WGS) entry which is preliminary data.</text>
</comment>
<evidence type="ECO:0000313" key="4">
    <source>
        <dbReference type="Proteomes" id="UP000057910"/>
    </source>
</evidence>
<name>A0ABD4E117_9BURK</name>
<dbReference type="InterPro" id="IPR032126">
    <property type="entry name" value="LydA_holin"/>
</dbReference>
<evidence type="ECO:0000313" key="3">
    <source>
        <dbReference type="EMBL" id="KVN83487.1"/>
    </source>
</evidence>
<dbReference type="Pfam" id="PF16083">
    <property type="entry name" value="Phage_holin_3_3"/>
    <property type="match status" value="1"/>
</dbReference>
<gene>
    <name evidence="3" type="ORF">WJ68_16380</name>
</gene>